<organism evidence="3 4">
    <name type="scientific">Mycobacterium kansasii 662</name>
    <dbReference type="NCBI Taxonomy" id="1299326"/>
    <lineage>
        <taxon>Bacteria</taxon>
        <taxon>Bacillati</taxon>
        <taxon>Actinomycetota</taxon>
        <taxon>Actinomycetes</taxon>
        <taxon>Mycobacteriales</taxon>
        <taxon>Mycobacteriaceae</taxon>
        <taxon>Mycobacterium</taxon>
    </lineage>
</organism>
<dbReference type="GO" id="GO:0003677">
    <property type="term" value="F:DNA binding"/>
    <property type="evidence" value="ECO:0007669"/>
    <property type="project" value="UniProtKB-KW"/>
</dbReference>
<dbReference type="InterPro" id="IPR010095">
    <property type="entry name" value="Cas12f1-like_TNB"/>
</dbReference>
<protein>
    <submittedName>
        <fullName evidence="3">Putative transposase DNA-binding domain protein</fullName>
    </submittedName>
</protein>
<dbReference type="AlphaFoldDB" id="X7YRE6"/>
<keyword evidence="1 3" id="KW-0238">DNA-binding</keyword>
<dbReference type="PATRIC" id="fig|1299326.3.peg.5731"/>
<comment type="caution">
    <text evidence="3">The sequence shown here is derived from an EMBL/GenBank/DDBJ whole genome shotgun (WGS) entry which is preliminary data.</text>
</comment>
<gene>
    <name evidence="3" type="ORF">I545_5956</name>
</gene>
<dbReference type="RefSeq" id="WP_036395583.1">
    <property type="nucleotide sequence ID" value="NZ_JAOA01000013.1"/>
</dbReference>
<evidence type="ECO:0000313" key="4">
    <source>
        <dbReference type="Proteomes" id="UP000020561"/>
    </source>
</evidence>
<evidence type="ECO:0000256" key="1">
    <source>
        <dbReference type="ARBA" id="ARBA00023125"/>
    </source>
</evidence>
<reference evidence="3 4" key="1">
    <citation type="submission" date="2013-12" db="EMBL/GenBank/DDBJ databases">
        <authorList>
            <person name="Brown-Elliot B."/>
            <person name="Wallace R."/>
            <person name="Lenaerts A."/>
            <person name="Ordway D."/>
            <person name="DeGroote M.A."/>
            <person name="Parker T."/>
            <person name="Sizemore C."/>
            <person name="Tallon L.J."/>
            <person name="Sadzewicz L.K."/>
            <person name="Sengamalay N."/>
            <person name="Fraser C.M."/>
            <person name="Hine E."/>
            <person name="Shefchek K.A."/>
            <person name="Das S.P."/>
            <person name="Tettelin H."/>
        </authorList>
    </citation>
    <scope>NUCLEOTIDE SEQUENCE [LARGE SCALE GENOMIC DNA]</scope>
    <source>
        <strain evidence="3 4">662</strain>
    </source>
</reference>
<evidence type="ECO:0000313" key="3">
    <source>
        <dbReference type="EMBL" id="EUA09767.1"/>
    </source>
</evidence>
<dbReference type="Proteomes" id="UP000020561">
    <property type="component" value="Unassembled WGS sequence"/>
</dbReference>
<dbReference type="Pfam" id="PF07282">
    <property type="entry name" value="Cas12f1-like_TNB"/>
    <property type="match status" value="1"/>
</dbReference>
<sequence>MTAPAIVARRLPVVGELNAGKTAILAAMGAELDRVRAEVWSRFRGAKTACLSKRQVRDRLMAEGSPRKYAVPQRLWRATVEDTVDKIRAWQRAVIVTEVRPDIYSRTAQDKDGRRRLLTLAKAGRWREDPWLSRHCRDALGGKIPRPRRSGRIVADNCSYDLRRDHKGQLWLAVMTPTRGHRLALNLGTLPEHLEPRSTIEIAADGKGGWSVTAAYPAHQVSSVRPRLPRRKPVEAVDAGVTEVFTTTDGRRFGEGQSTVITARAERDCARGKARNKIRGVRDRHLDRAHLAAMAGDHRRAAAARAKAARIDRHNLGHRKRSQQRDHDRAATKDVVYQAVHDLVDTTDHIIAEDLTGMRGKSKFGPAVSRLYASWQRTFLADALASVPSRRGSAVTLVNPAYTSQQVHPCGHLGVRRGKKVHCQTAGCPQQGIVYDTETNAARNIRDRATDPQITRYTPYTEVKRILINRAGTVENCPTTTQAAALNGDGCERNNPIPRATMLRE</sequence>
<evidence type="ECO:0000259" key="2">
    <source>
        <dbReference type="Pfam" id="PF07282"/>
    </source>
</evidence>
<proteinExistence type="predicted"/>
<name>X7YRE6_MYCKA</name>
<dbReference type="EMBL" id="JAOA01000013">
    <property type="protein sequence ID" value="EUA09767.1"/>
    <property type="molecule type" value="Genomic_DNA"/>
</dbReference>
<feature type="domain" description="Cas12f1-like TNB" evidence="2">
    <location>
        <begin position="389"/>
        <end position="445"/>
    </location>
</feature>
<accession>X7YRE6</accession>